<evidence type="ECO:0000256" key="1">
    <source>
        <dbReference type="ARBA" id="ARBA00004479"/>
    </source>
</evidence>
<protein>
    <submittedName>
        <fullName evidence="15">Uncharacterized protein</fullName>
    </submittedName>
</protein>
<dbReference type="GO" id="GO:0042562">
    <property type="term" value="F:hormone binding"/>
    <property type="evidence" value="ECO:0007669"/>
    <property type="project" value="TreeGrafter"/>
</dbReference>
<dbReference type="AlphaFoldDB" id="A0AAV2H097"/>
<dbReference type="GO" id="GO:0043235">
    <property type="term" value="C:receptor complex"/>
    <property type="evidence" value="ECO:0007669"/>
    <property type="project" value="TreeGrafter"/>
</dbReference>
<feature type="disulfide bond" evidence="13">
    <location>
        <begin position="184"/>
        <end position="199"/>
    </location>
</feature>
<evidence type="ECO:0000256" key="9">
    <source>
        <dbReference type="ARBA" id="ARBA00023136"/>
    </source>
</evidence>
<keyword evidence="2" id="KW-0245">EGF-like domain</keyword>
<feature type="disulfide bond" evidence="13">
    <location>
        <begin position="67"/>
        <end position="82"/>
    </location>
</feature>
<dbReference type="PRINTS" id="PR00261">
    <property type="entry name" value="LDLRECEPTOR"/>
</dbReference>
<evidence type="ECO:0000256" key="12">
    <source>
        <dbReference type="ARBA" id="ARBA00023180"/>
    </source>
</evidence>
<sequence length="290" mass="32402">MVARNVFLVVLVTYFALAAGAKNKYKNNALQGETSLKDEKHIKRQVSCEDYQFRCNNGECIPQIFYCDSGRDCTDGSDEVNCPAGCTSEHEFECLNGRCVSKAFICDGDNDCGDLSDETDCHLTTCSEDRIQCDNYKCIPSTFRCDGDNDCGNGWDEENCTESCADYQFRCTDGFRCIPNTWVCDYGADCPDHSDEVNCVCNETTHFECPSGRCIDHAWRCDGDNDCLDFADEVSCPTLHPSDCSDLLSLHACVLMNESLHPICHRPIDGHKYCRKFCGLCDPDIHTTLA</sequence>
<dbReference type="Proteomes" id="UP001497497">
    <property type="component" value="Unassembled WGS sequence"/>
</dbReference>
<feature type="disulfide bond" evidence="13">
    <location>
        <begin position="221"/>
        <end position="236"/>
    </location>
</feature>
<evidence type="ECO:0000256" key="14">
    <source>
        <dbReference type="SAM" id="SignalP"/>
    </source>
</evidence>
<dbReference type="PANTHER" id="PTHR22722">
    <property type="entry name" value="LOW-DENSITY LIPOPROTEIN RECEPTOR-RELATED PROTEIN 2-RELATED"/>
    <property type="match status" value="1"/>
</dbReference>
<evidence type="ECO:0000313" key="15">
    <source>
        <dbReference type="EMBL" id="CAL1527038.1"/>
    </source>
</evidence>
<keyword evidence="11" id="KW-0675">Receptor</keyword>
<dbReference type="SUPFAM" id="SSF57424">
    <property type="entry name" value="LDL receptor-like module"/>
    <property type="match status" value="5"/>
</dbReference>
<evidence type="ECO:0000256" key="5">
    <source>
        <dbReference type="ARBA" id="ARBA00022729"/>
    </source>
</evidence>
<evidence type="ECO:0000313" key="16">
    <source>
        <dbReference type="Proteomes" id="UP001497497"/>
    </source>
</evidence>
<accession>A0AAV2H097</accession>
<gene>
    <name evidence="15" type="ORF">GSLYS_00001215001</name>
</gene>
<comment type="caution">
    <text evidence="15">The sequence shown here is derived from an EMBL/GenBank/DDBJ whole genome shotgun (WGS) entry which is preliminary data.</text>
</comment>
<keyword evidence="10 13" id="KW-1015">Disulfide bond</keyword>
<dbReference type="PROSITE" id="PS01209">
    <property type="entry name" value="LDLRA_1"/>
    <property type="match status" value="3"/>
</dbReference>
<keyword evidence="9" id="KW-0472">Membrane</keyword>
<feature type="chain" id="PRO_5043886736" evidence="14">
    <location>
        <begin position="21"/>
        <end position="290"/>
    </location>
</feature>
<dbReference type="InterPro" id="IPR051221">
    <property type="entry name" value="LDLR-related"/>
</dbReference>
<evidence type="ECO:0000256" key="2">
    <source>
        <dbReference type="ARBA" id="ARBA00022536"/>
    </source>
</evidence>
<dbReference type="FunFam" id="4.10.400.10:FF:000009">
    <property type="entry name" value="Low-density lipoprotein receptor-related protein 1"/>
    <property type="match status" value="1"/>
</dbReference>
<keyword evidence="6" id="KW-0677">Repeat</keyword>
<dbReference type="PANTHER" id="PTHR22722:SF14">
    <property type="entry name" value="MEGALIN, ISOFORM A"/>
    <property type="match status" value="1"/>
</dbReference>
<dbReference type="InterPro" id="IPR036055">
    <property type="entry name" value="LDL_receptor-like_sf"/>
</dbReference>
<feature type="disulfide bond" evidence="13">
    <location>
        <begin position="145"/>
        <end position="160"/>
    </location>
</feature>
<evidence type="ECO:0000256" key="4">
    <source>
        <dbReference type="ARBA" id="ARBA00022692"/>
    </source>
</evidence>
<feature type="disulfide bond" evidence="13">
    <location>
        <begin position="106"/>
        <end position="121"/>
    </location>
</feature>
<dbReference type="GO" id="GO:0006898">
    <property type="term" value="P:receptor-mediated endocytosis"/>
    <property type="evidence" value="ECO:0007669"/>
    <property type="project" value="TreeGrafter"/>
</dbReference>
<keyword evidence="8" id="KW-1133">Transmembrane helix</keyword>
<comment type="subcellular location">
    <subcellularLocation>
        <location evidence="1">Membrane</location>
        <topology evidence="1">Single-pass type I membrane protein</topology>
    </subcellularLocation>
</comment>
<name>A0AAV2H097_LYMST</name>
<dbReference type="InterPro" id="IPR002172">
    <property type="entry name" value="LDrepeatLR_classA_rpt"/>
</dbReference>
<feature type="disulfide bond" evidence="13">
    <location>
        <begin position="94"/>
        <end position="112"/>
    </location>
</feature>
<evidence type="ECO:0000256" key="13">
    <source>
        <dbReference type="PROSITE-ProRule" id="PRU00124"/>
    </source>
</evidence>
<reference evidence="15 16" key="1">
    <citation type="submission" date="2024-04" db="EMBL/GenBank/DDBJ databases">
        <authorList>
            <consortium name="Genoscope - CEA"/>
            <person name="William W."/>
        </authorList>
    </citation>
    <scope>NUCLEOTIDE SEQUENCE [LARGE SCALE GENOMIC DNA]</scope>
</reference>
<feature type="disulfide bond" evidence="13">
    <location>
        <begin position="55"/>
        <end position="73"/>
    </location>
</feature>
<feature type="disulfide bond" evidence="13">
    <location>
        <begin position="48"/>
        <end position="60"/>
    </location>
</feature>
<keyword evidence="7" id="KW-0106">Calcium</keyword>
<keyword evidence="5 14" id="KW-0732">Signal</keyword>
<comment type="caution">
    <text evidence="13">Lacks conserved residue(s) required for the propagation of feature annotation.</text>
</comment>
<dbReference type="Pfam" id="PF00057">
    <property type="entry name" value="Ldl_recept_a"/>
    <property type="match status" value="5"/>
</dbReference>
<dbReference type="PROSITE" id="PS50068">
    <property type="entry name" value="LDLRA_2"/>
    <property type="match status" value="5"/>
</dbReference>
<feature type="disulfide bond" evidence="13">
    <location>
        <begin position="209"/>
        <end position="227"/>
    </location>
</feature>
<feature type="signal peptide" evidence="14">
    <location>
        <begin position="1"/>
        <end position="20"/>
    </location>
</feature>
<dbReference type="GO" id="GO:0016324">
    <property type="term" value="C:apical plasma membrane"/>
    <property type="evidence" value="ECO:0007669"/>
    <property type="project" value="TreeGrafter"/>
</dbReference>
<dbReference type="SMART" id="SM00192">
    <property type="entry name" value="LDLa"/>
    <property type="match status" value="5"/>
</dbReference>
<keyword evidence="16" id="KW-1185">Reference proteome</keyword>
<dbReference type="InterPro" id="IPR023415">
    <property type="entry name" value="LDLR_class-A_CS"/>
</dbReference>
<evidence type="ECO:0000256" key="10">
    <source>
        <dbReference type="ARBA" id="ARBA00023157"/>
    </source>
</evidence>
<keyword evidence="3" id="KW-0254">Endocytosis</keyword>
<proteinExistence type="predicted"/>
<dbReference type="FunFam" id="4.10.400.10:FF:000034">
    <property type="entry name" value="Low-density lipoprotein receptor-related protein 2"/>
    <property type="match status" value="1"/>
</dbReference>
<feature type="disulfide bond" evidence="13">
    <location>
        <begin position="133"/>
        <end position="151"/>
    </location>
</feature>
<organism evidence="15 16">
    <name type="scientific">Lymnaea stagnalis</name>
    <name type="common">Great pond snail</name>
    <name type="synonym">Helix stagnalis</name>
    <dbReference type="NCBI Taxonomy" id="6523"/>
    <lineage>
        <taxon>Eukaryota</taxon>
        <taxon>Metazoa</taxon>
        <taxon>Spiralia</taxon>
        <taxon>Lophotrochozoa</taxon>
        <taxon>Mollusca</taxon>
        <taxon>Gastropoda</taxon>
        <taxon>Heterobranchia</taxon>
        <taxon>Euthyneura</taxon>
        <taxon>Panpulmonata</taxon>
        <taxon>Hygrophila</taxon>
        <taxon>Lymnaeoidea</taxon>
        <taxon>Lymnaeidae</taxon>
        <taxon>Lymnaea</taxon>
    </lineage>
</organism>
<keyword evidence="4" id="KW-0812">Transmembrane</keyword>
<evidence type="ECO:0000256" key="7">
    <source>
        <dbReference type="ARBA" id="ARBA00022837"/>
    </source>
</evidence>
<keyword evidence="12" id="KW-0325">Glycoprotein</keyword>
<dbReference type="Gene3D" id="4.10.400.10">
    <property type="entry name" value="Low-density Lipoprotein Receptor"/>
    <property type="match status" value="5"/>
</dbReference>
<evidence type="ECO:0000256" key="3">
    <source>
        <dbReference type="ARBA" id="ARBA00022583"/>
    </source>
</evidence>
<evidence type="ECO:0000256" key="8">
    <source>
        <dbReference type="ARBA" id="ARBA00022989"/>
    </source>
</evidence>
<dbReference type="CDD" id="cd00112">
    <property type="entry name" value="LDLa"/>
    <property type="match status" value="5"/>
</dbReference>
<feature type="disulfide bond" evidence="13">
    <location>
        <begin position="126"/>
        <end position="138"/>
    </location>
</feature>
<dbReference type="EMBL" id="CAXITT010000011">
    <property type="protein sequence ID" value="CAL1527038.1"/>
    <property type="molecule type" value="Genomic_DNA"/>
</dbReference>
<evidence type="ECO:0000256" key="11">
    <source>
        <dbReference type="ARBA" id="ARBA00023170"/>
    </source>
</evidence>
<evidence type="ECO:0000256" key="6">
    <source>
        <dbReference type="ARBA" id="ARBA00022737"/>
    </source>
</evidence>